<dbReference type="Proteomes" id="UP000324897">
    <property type="component" value="Chromosome 5"/>
</dbReference>
<sequence>RPSICSRSFLLTGSCSTRQKLEDQSSRVPAAVQSVRFTAEGCRRSWNNDEGTWKDAEEEYFGALRSVKATCPTWNEVLRMQKRTRVLCNFIPSSSPCLRGRHAITRRQRHGSASEQQ</sequence>
<dbReference type="Gramene" id="TVU45126">
    <property type="protein sequence ID" value="TVU45126"/>
    <property type="gene ID" value="EJB05_04599"/>
</dbReference>
<dbReference type="EMBL" id="RWGY01000004">
    <property type="protein sequence ID" value="TVU45126.1"/>
    <property type="molecule type" value="Genomic_DNA"/>
</dbReference>
<comment type="caution">
    <text evidence="1">The sequence shown here is derived from an EMBL/GenBank/DDBJ whole genome shotgun (WGS) entry which is preliminary data.</text>
</comment>
<dbReference type="AlphaFoldDB" id="A0A5J9WAV0"/>
<name>A0A5J9WAV0_9POAL</name>
<accession>A0A5J9WAV0</accession>
<organism evidence="1 2">
    <name type="scientific">Eragrostis curvula</name>
    <name type="common">weeping love grass</name>
    <dbReference type="NCBI Taxonomy" id="38414"/>
    <lineage>
        <taxon>Eukaryota</taxon>
        <taxon>Viridiplantae</taxon>
        <taxon>Streptophyta</taxon>
        <taxon>Embryophyta</taxon>
        <taxon>Tracheophyta</taxon>
        <taxon>Spermatophyta</taxon>
        <taxon>Magnoliopsida</taxon>
        <taxon>Liliopsida</taxon>
        <taxon>Poales</taxon>
        <taxon>Poaceae</taxon>
        <taxon>PACMAD clade</taxon>
        <taxon>Chloridoideae</taxon>
        <taxon>Eragrostideae</taxon>
        <taxon>Eragrostidinae</taxon>
        <taxon>Eragrostis</taxon>
    </lineage>
</organism>
<feature type="non-terminal residue" evidence="1">
    <location>
        <position position="1"/>
    </location>
</feature>
<proteinExistence type="predicted"/>
<protein>
    <submittedName>
        <fullName evidence="1">Uncharacterized protein</fullName>
    </submittedName>
</protein>
<reference evidence="1 2" key="1">
    <citation type="journal article" date="2019" name="Sci. Rep.">
        <title>A high-quality genome of Eragrostis curvula grass provides insights into Poaceae evolution and supports new strategies to enhance forage quality.</title>
        <authorList>
            <person name="Carballo J."/>
            <person name="Santos B.A.C.M."/>
            <person name="Zappacosta D."/>
            <person name="Garbus I."/>
            <person name="Selva J.P."/>
            <person name="Gallo C.A."/>
            <person name="Diaz A."/>
            <person name="Albertini E."/>
            <person name="Caccamo M."/>
            <person name="Echenique V."/>
        </authorList>
    </citation>
    <scope>NUCLEOTIDE SEQUENCE [LARGE SCALE GENOMIC DNA]</scope>
    <source>
        <strain evidence="2">cv. Victoria</strain>
        <tissue evidence="1">Leaf</tissue>
    </source>
</reference>
<evidence type="ECO:0000313" key="1">
    <source>
        <dbReference type="EMBL" id="TVU45126.1"/>
    </source>
</evidence>
<gene>
    <name evidence="1" type="ORF">EJB05_04599</name>
</gene>
<evidence type="ECO:0000313" key="2">
    <source>
        <dbReference type="Proteomes" id="UP000324897"/>
    </source>
</evidence>
<keyword evidence="2" id="KW-1185">Reference proteome</keyword>